<reference evidence="1" key="1">
    <citation type="submission" date="2011-10" db="EMBL/GenBank/DDBJ databases">
        <title>Provirophages and transpovirons: unique mobilome of giant viruses.</title>
        <authorList>
            <person name="Desnues C."/>
            <person name="LaScola B."/>
            <person name="Yutin N."/>
            <person name="Fournous G."/>
            <person name="Koonin E."/>
            <person name="Raoult D."/>
        </authorList>
    </citation>
    <scope>NUCLEOTIDE SEQUENCE</scope>
    <source>
        <strain evidence="1">Mv13-mv</strain>
    </source>
</reference>
<gene>
    <name evidence="1" type="ORF">mv_R504</name>
</gene>
<proteinExistence type="predicted"/>
<sequence length="124" mass="14726">MFDEDLINFDNFYVDKDDNIISLDLNYQESIVDQLSSIIPNLYRLNFENVYQFEQVNDYGKVISYGDGVTRHVYNNLRQEIDDLLKNNLEKLDKKKAFKLGQLIYFANTDGGEFFNNIHPYFFI</sequence>
<accession>H2EE86</accession>
<dbReference type="EMBL" id="JN885998">
    <property type="protein sequence ID" value="AEX62709.1"/>
    <property type="molecule type" value="Genomic_DNA"/>
</dbReference>
<evidence type="ECO:0000313" key="1">
    <source>
        <dbReference type="EMBL" id="AEX62709.1"/>
    </source>
</evidence>
<organism evidence="1">
    <name type="scientific">Moumouvirus sp. 'Monve'</name>
    <dbReference type="NCBI Taxonomy" id="1128131"/>
    <lineage>
        <taxon>Viruses</taxon>
        <taxon>Varidnaviria</taxon>
        <taxon>Bamfordvirae</taxon>
        <taxon>Nucleocytoviricota</taxon>
        <taxon>Megaviricetes</taxon>
        <taxon>Imitervirales</taxon>
        <taxon>Mimiviridae</taxon>
        <taxon>Megamimivirinae</taxon>
        <taxon>Moumouvirus</taxon>
    </lineage>
</organism>
<protein>
    <submittedName>
        <fullName evidence="1">Uncharacterized protein</fullName>
    </submittedName>
</protein>
<name>H2EE86_9VIRU</name>